<evidence type="ECO:0000259" key="2">
    <source>
        <dbReference type="SMART" id="SM00922"/>
    </source>
</evidence>
<dbReference type="CDD" id="cd03316">
    <property type="entry name" value="MR_like"/>
    <property type="match status" value="1"/>
</dbReference>
<dbReference type="InterPro" id="IPR029065">
    <property type="entry name" value="Enolase_C-like"/>
</dbReference>
<dbReference type="PANTHER" id="PTHR48080">
    <property type="entry name" value="D-GALACTONATE DEHYDRATASE-RELATED"/>
    <property type="match status" value="1"/>
</dbReference>
<protein>
    <submittedName>
        <fullName evidence="3">L-alanine-DL-glutamate epimerase-like enolase superfamily enzyme</fullName>
    </submittedName>
</protein>
<name>A0AAE4AR74_9BACT</name>
<dbReference type="AlphaFoldDB" id="A0AAE4AR74"/>
<dbReference type="Gene3D" id="3.20.20.120">
    <property type="entry name" value="Enolase-like C-terminal domain"/>
    <property type="match status" value="1"/>
</dbReference>
<proteinExistence type="predicted"/>
<evidence type="ECO:0000313" key="3">
    <source>
        <dbReference type="EMBL" id="MDQ0291192.1"/>
    </source>
</evidence>
<reference evidence="3" key="1">
    <citation type="submission" date="2023-07" db="EMBL/GenBank/DDBJ databases">
        <title>Genomic Encyclopedia of Type Strains, Phase IV (KMG-IV): sequencing the most valuable type-strain genomes for metagenomic binning, comparative biology and taxonomic classification.</title>
        <authorList>
            <person name="Goeker M."/>
        </authorList>
    </citation>
    <scope>NUCLEOTIDE SEQUENCE</scope>
    <source>
        <strain evidence="3">DSM 24202</strain>
    </source>
</reference>
<organism evidence="3 4">
    <name type="scientific">Oligosphaera ethanolica</name>
    <dbReference type="NCBI Taxonomy" id="760260"/>
    <lineage>
        <taxon>Bacteria</taxon>
        <taxon>Pseudomonadati</taxon>
        <taxon>Lentisphaerota</taxon>
        <taxon>Oligosphaeria</taxon>
        <taxon>Oligosphaerales</taxon>
        <taxon>Oligosphaeraceae</taxon>
        <taxon>Oligosphaera</taxon>
    </lineage>
</organism>
<dbReference type="Gene3D" id="3.30.390.10">
    <property type="entry name" value="Enolase-like, N-terminal domain"/>
    <property type="match status" value="1"/>
</dbReference>
<dbReference type="Pfam" id="PF02746">
    <property type="entry name" value="MR_MLE_N"/>
    <property type="match status" value="1"/>
</dbReference>
<evidence type="ECO:0000256" key="1">
    <source>
        <dbReference type="ARBA" id="ARBA00023239"/>
    </source>
</evidence>
<dbReference type="PANTHER" id="PTHR48080:SF2">
    <property type="entry name" value="D-GALACTONATE DEHYDRATASE"/>
    <property type="match status" value="1"/>
</dbReference>
<dbReference type="SMART" id="SM00922">
    <property type="entry name" value="MR_MLE"/>
    <property type="match status" value="1"/>
</dbReference>
<dbReference type="InterPro" id="IPR029017">
    <property type="entry name" value="Enolase-like_N"/>
</dbReference>
<dbReference type="SFLD" id="SFLDS00001">
    <property type="entry name" value="Enolase"/>
    <property type="match status" value="1"/>
</dbReference>
<dbReference type="SUPFAM" id="SSF54826">
    <property type="entry name" value="Enolase N-terminal domain-like"/>
    <property type="match status" value="1"/>
</dbReference>
<accession>A0AAE4AR74</accession>
<dbReference type="InterPro" id="IPR013341">
    <property type="entry name" value="Mandelate_racemase_N_dom"/>
</dbReference>
<dbReference type="EMBL" id="JAUSVL010000001">
    <property type="protein sequence ID" value="MDQ0291192.1"/>
    <property type="molecule type" value="Genomic_DNA"/>
</dbReference>
<dbReference type="InterPro" id="IPR013342">
    <property type="entry name" value="Mandelate_racemase_C"/>
</dbReference>
<dbReference type="Proteomes" id="UP001238163">
    <property type="component" value="Unassembled WGS sequence"/>
</dbReference>
<keyword evidence="4" id="KW-1185">Reference proteome</keyword>
<keyword evidence="1" id="KW-0456">Lyase</keyword>
<dbReference type="InterPro" id="IPR036849">
    <property type="entry name" value="Enolase-like_C_sf"/>
</dbReference>
<feature type="domain" description="Mandelate racemase/muconate lactonizing enzyme C-terminal" evidence="2">
    <location>
        <begin position="131"/>
        <end position="289"/>
    </location>
</feature>
<comment type="caution">
    <text evidence="3">The sequence shown here is derived from an EMBL/GenBank/DDBJ whole genome shotgun (WGS) entry which is preliminary data.</text>
</comment>
<gene>
    <name evidence="3" type="ORF">J3R75_003299</name>
</gene>
<sequence length="442" mass="49383">MAPQIDPSTLKITDMRFADIDGAPKRCTLIKLYTNQGLVGYGEVRDASSRSYAAMLKSRILGENPCNVEKIFRRIKQFGGHSRQAGGVCGIEVALWDLAGKAWGVPIWQLLGGKFRDRIRIYCDTDSAGGGRDMGKALKERMDQGYTFLKMDLGIELLMNVKGALSAPLGFLEKMREYKKTVFSTPHGSIDPRAMRGEAYDLFNTAHAFTGIHLTDVGLDYLEQYMADCRAVTGYEIPIAIDHLGHIPLEDCIKLAKRLERFNLAWMEDPVPWQWTDQYVRLAQSTTTPIGTGEDIYLKESFMPLFKSGALAVVHPDVLTAGGIMETKKIGDLAEDHGVQMSIHMAESPIACMAAVHVAAATRNFMSLEVHSVDVPWWDQLVKGLPQPLIQNGYIDVPNAPGLGITELNEELIAEKLHRDFPIAWQPTDEWDKEWANDRQWS</sequence>
<dbReference type="SFLD" id="SFLDG00179">
    <property type="entry name" value="mandelate_racemase"/>
    <property type="match status" value="1"/>
</dbReference>
<dbReference type="RefSeq" id="WP_307263624.1">
    <property type="nucleotide sequence ID" value="NZ_JAUSVL010000001.1"/>
</dbReference>
<dbReference type="InterPro" id="IPR034593">
    <property type="entry name" value="DgoD-like"/>
</dbReference>
<evidence type="ECO:0000313" key="4">
    <source>
        <dbReference type="Proteomes" id="UP001238163"/>
    </source>
</evidence>
<dbReference type="SUPFAM" id="SSF51604">
    <property type="entry name" value="Enolase C-terminal domain-like"/>
    <property type="match status" value="1"/>
</dbReference>
<dbReference type="Pfam" id="PF13378">
    <property type="entry name" value="MR_MLE_C"/>
    <property type="match status" value="1"/>
</dbReference>
<dbReference type="GO" id="GO:0016829">
    <property type="term" value="F:lyase activity"/>
    <property type="evidence" value="ECO:0007669"/>
    <property type="project" value="UniProtKB-KW"/>
</dbReference>